<feature type="region of interest" description="Disordered" evidence="1">
    <location>
        <begin position="17"/>
        <end position="40"/>
    </location>
</feature>
<dbReference type="EMBL" id="QXTE01000095">
    <property type="protein sequence ID" value="TFK06677.1"/>
    <property type="molecule type" value="Genomic_DNA"/>
</dbReference>
<name>A0A4D9E9I9_9SAUR</name>
<reference evidence="2 3" key="2">
    <citation type="submission" date="2019-04" db="EMBL/GenBank/DDBJ databases">
        <title>The genome sequence of big-headed turtle.</title>
        <authorList>
            <person name="Gong S."/>
        </authorList>
    </citation>
    <scope>NUCLEOTIDE SEQUENCE [LARGE SCALE GENOMIC DNA]</scope>
    <source>
        <strain evidence="2">DO16091913</strain>
        <tissue evidence="2">Muscle</tissue>
    </source>
</reference>
<sequence>MGGVAFLVFASHQSVPLGLSPKGPGQEPSGGPNPGGRWPSSIATRPVSVKGWWWLGVCRQVKRVSMCRELCTGGGMLIANEHPPRIWPPCTRRRRFNAAWIRLPCPEMGLRCRARIQISGKLSCLVHPLTEVELQNWEPNWKFPGLCGLLDLDCLG</sequence>
<keyword evidence="3" id="KW-1185">Reference proteome</keyword>
<evidence type="ECO:0000313" key="3">
    <source>
        <dbReference type="Proteomes" id="UP000297703"/>
    </source>
</evidence>
<proteinExistence type="predicted"/>
<comment type="caution">
    <text evidence="2">The sequence shown here is derived from an EMBL/GenBank/DDBJ whole genome shotgun (WGS) entry which is preliminary data.</text>
</comment>
<gene>
    <name evidence="2" type="ORF">DR999_PMT10575</name>
</gene>
<accession>A0A4D9E9I9</accession>
<evidence type="ECO:0000313" key="2">
    <source>
        <dbReference type="EMBL" id="TFK06677.1"/>
    </source>
</evidence>
<organism evidence="2 3">
    <name type="scientific">Platysternon megacephalum</name>
    <name type="common">big-headed turtle</name>
    <dbReference type="NCBI Taxonomy" id="55544"/>
    <lineage>
        <taxon>Eukaryota</taxon>
        <taxon>Metazoa</taxon>
        <taxon>Chordata</taxon>
        <taxon>Craniata</taxon>
        <taxon>Vertebrata</taxon>
        <taxon>Euteleostomi</taxon>
        <taxon>Archelosauria</taxon>
        <taxon>Testudinata</taxon>
        <taxon>Testudines</taxon>
        <taxon>Cryptodira</taxon>
        <taxon>Durocryptodira</taxon>
        <taxon>Testudinoidea</taxon>
        <taxon>Platysternidae</taxon>
        <taxon>Platysternon</taxon>
    </lineage>
</organism>
<dbReference type="Proteomes" id="UP000297703">
    <property type="component" value="Unassembled WGS sequence"/>
</dbReference>
<evidence type="ECO:0000256" key="1">
    <source>
        <dbReference type="SAM" id="MobiDB-lite"/>
    </source>
</evidence>
<dbReference type="AlphaFoldDB" id="A0A4D9E9I9"/>
<protein>
    <submittedName>
        <fullName evidence="2">Pyridoxal-dependent decarboxylase domain-containing protein 1</fullName>
    </submittedName>
</protein>
<reference evidence="2 3" key="1">
    <citation type="submission" date="2019-04" db="EMBL/GenBank/DDBJ databases">
        <title>Draft genome of the big-headed turtle Platysternon megacephalum.</title>
        <authorList>
            <person name="Gong S."/>
        </authorList>
    </citation>
    <scope>NUCLEOTIDE SEQUENCE [LARGE SCALE GENOMIC DNA]</scope>
    <source>
        <strain evidence="2">DO16091913</strain>
        <tissue evidence="2">Muscle</tissue>
    </source>
</reference>